<dbReference type="Proteomes" id="UP001472677">
    <property type="component" value="Unassembled WGS sequence"/>
</dbReference>
<keyword evidence="2" id="KW-1185">Reference proteome</keyword>
<sequence>MRVILTSGGVSGGFARATDYMVESFGDEDDMDESDGLAECGEDIRDSTQRKNKITALEQDDATWCTDQTELMELAVDFYKDLLSSMAHSVVNYGA</sequence>
<evidence type="ECO:0000313" key="1">
    <source>
        <dbReference type="EMBL" id="KAK8528366.1"/>
    </source>
</evidence>
<proteinExistence type="predicted"/>
<comment type="caution">
    <text evidence="1">The sequence shown here is derived from an EMBL/GenBank/DDBJ whole genome shotgun (WGS) entry which is preliminary data.</text>
</comment>
<organism evidence="1 2">
    <name type="scientific">Hibiscus sabdariffa</name>
    <name type="common">roselle</name>
    <dbReference type="NCBI Taxonomy" id="183260"/>
    <lineage>
        <taxon>Eukaryota</taxon>
        <taxon>Viridiplantae</taxon>
        <taxon>Streptophyta</taxon>
        <taxon>Embryophyta</taxon>
        <taxon>Tracheophyta</taxon>
        <taxon>Spermatophyta</taxon>
        <taxon>Magnoliopsida</taxon>
        <taxon>eudicotyledons</taxon>
        <taxon>Gunneridae</taxon>
        <taxon>Pentapetalae</taxon>
        <taxon>rosids</taxon>
        <taxon>malvids</taxon>
        <taxon>Malvales</taxon>
        <taxon>Malvaceae</taxon>
        <taxon>Malvoideae</taxon>
        <taxon>Hibiscus</taxon>
    </lineage>
</organism>
<dbReference type="EMBL" id="JBBPBM010000037">
    <property type="protein sequence ID" value="KAK8528366.1"/>
    <property type="molecule type" value="Genomic_DNA"/>
</dbReference>
<accession>A0ABR2D2R2</accession>
<protein>
    <submittedName>
        <fullName evidence="1">Uncharacterized protein</fullName>
    </submittedName>
</protein>
<gene>
    <name evidence="1" type="ORF">V6N12_074896</name>
</gene>
<name>A0ABR2D2R2_9ROSI</name>
<reference evidence="1 2" key="1">
    <citation type="journal article" date="2024" name="G3 (Bethesda)">
        <title>Genome assembly of Hibiscus sabdariffa L. provides insights into metabolisms of medicinal natural products.</title>
        <authorList>
            <person name="Kim T."/>
        </authorList>
    </citation>
    <scope>NUCLEOTIDE SEQUENCE [LARGE SCALE GENOMIC DNA]</scope>
    <source>
        <strain evidence="1">TK-2024</strain>
        <tissue evidence="1">Old leaves</tissue>
    </source>
</reference>
<evidence type="ECO:0000313" key="2">
    <source>
        <dbReference type="Proteomes" id="UP001472677"/>
    </source>
</evidence>